<organism evidence="2 3">
    <name type="scientific">Rhizoclosmatium globosum</name>
    <dbReference type="NCBI Taxonomy" id="329046"/>
    <lineage>
        <taxon>Eukaryota</taxon>
        <taxon>Fungi</taxon>
        <taxon>Fungi incertae sedis</taxon>
        <taxon>Chytridiomycota</taxon>
        <taxon>Chytridiomycota incertae sedis</taxon>
        <taxon>Chytridiomycetes</taxon>
        <taxon>Chytridiales</taxon>
        <taxon>Chytriomycetaceae</taxon>
        <taxon>Rhizoclosmatium</taxon>
    </lineage>
</organism>
<reference evidence="2 3" key="1">
    <citation type="submission" date="2016-07" db="EMBL/GenBank/DDBJ databases">
        <title>Pervasive Adenine N6-methylation of Active Genes in Fungi.</title>
        <authorList>
            <consortium name="DOE Joint Genome Institute"/>
            <person name="Mondo S.J."/>
            <person name="Dannebaum R.O."/>
            <person name="Kuo R.C."/>
            <person name="Labutti K."/>
            <person name="Haridas S."/>
            <person name="Kuo A."/>
            <person name="Salamov A."/>
            <person name="Ahrendt S.R."/>
            <person name="Lipzen A."/>
            <person name="Sullivan W."/>
            <person name="Andreopoulos W.B."/>
            <person name="Clum A."/>
            <person name="Lindquist E."/>
            <person name="Daum C."/>
            <person name="Ramamoorthy G.K."/>
            <person name="Gryganskyi A."/>
            <person name="Culley D."/>
            <person name="Magnuson J.K."/>
            <person name="James T.Y."/>
            <person name="O'Malley M.A."/>
            <person name="Stajich J.E."/>
            <person name="Spatafora J.W."/>
            <person name="Visel A."/>
            <person name="Grigoriev I.V."/>
        </authorList>
    </citation>
    <scope>NUCLEOTIDE SEQUENCE [LARGE SCALE GENOMIC DNA]</scope>
    <source>
        <strain evidence="2 3">JEL800</strain>
    </source>
</reference>
<dbReference type="Proteomes" id="UP000193642">
    <property type="component" value="Unassembled WGS sequence"/>
</dbReference>
<evidence type="ECO:0000313" key="2">
    <source>
        <dbReference type="EMBL" id="ORY52854.1"/>
    </source>
</evidence>
<evidence type="ECO:0008006" key="4">
    <source>
        <dbReference type="Google" id="ProtNLM"/>
    </source>
</evidence>
<keyword evidence="1" id="KW-1133">Transmembrane helix</keyword>
<sequence>MGCVAMGFVTFVASSTEVYALTPKQSSDPVLYLAWRSLMTVYYILCCIGIFICYAKTYWHVQDLLNNTSLAPVTREESIKTKSGKRPPSPITIDSHDEVEKQQKHRLQQKVLFGCVLMSAGIVICYLPYQFYWYAVEWVDPDASEIWYHVATMFAAFDVLMTPGVTLFFRRDLLGLVKKGLNLQPKG</sequence>
<name>A0A1Y2D142_9FUNG</name>
<accession>A0A1Y2D142</accession>
<dbReference type="SUPFAM" id="SSF81321">
    <property type="entry name" value="Family A G protein-coupled receptor-like"/>
    <property type="match status" value="1"/>
</dbReference>
<dbReference type="Gene3D" id="1.20.1070.10">
    <property type="entry name" value="Rhodopsin 7-helix transmembrane proteins"/>
    <property type="match status" value="1"/>
</dbReference>
<keyword evidence="1" id="KW-0812">Transmembrane</keyword>
<feature type="transmembrane region" description="Helical" evidence="1">
    <location>
        <begin position="30"/>
        <end position="55"/>
    </location>
</feature>
<dbReference type="AlphaFoldDB" id="A0A1Y2D142"/>
<proteinExistence type="predicted"/>
<protein>
    <recommendedName>
        <fullName evidence="4">G-protein coupled receptors family 1 profile domain-containing protein</fullName>
    </recommendedName>
</protein>
<dbReference type="OrthoDB" id="2126321at2759"/>
<keyword evidence="1" id="KW-0472">Membrane</keyword>
<comment type="caution">
    <text evidence="2">The sequence shown here is derived from an EMBL/GenBank/DDBJ whole genome shotgun (WGS) entry which is preliminary data.</text>
</comment>
<feature type="transmembrane region" description="Helical" evidence="1">
    <location>
        <begin position="111"/>
        <end position="134"/>
    </location>
</feature>
<feature type="transmembrane region" description="Helical" evidence="1">
    <location>
        <begin position="146"/>
        <end position="169"/>
    </location>
</feature>
<keyword evidence="3" id="KW-1185">Reference proteome</keyword>
<gene>
    <name evidence="2" type="ORF">BCR33DRAFT_180152</name>
</gene>
<evidence type="ECO:0000256" key="1">
    <source>
        <dbReference type="SAM" id="Phobius"/>
    </source>
</evidence>
<dbReference type="EMBL" id="MCGO01000002">
    <property type="protein sequence ID" value="ORY52854.1"/>
    <property type="molecule type" value="Genomic_DNA"/>
</dbReference>
<evidence type="ECO:0000313" key="3">
    <source>
        <dbReference type="Proteomes" id="UP000193642"/>
    </source>
</evidence>